<proteinExistence type="predicted"/>
<comment type="caution">
    <text evidence="1">The sequence shown here is derived from an EMBL/GenBank/DDBJ whole genome shotgun (WGS) entry which is preliminary data.</text>
</comment>
<name>A0A9X3B0Q9_9HYPH</name>
<organism evidence="1 2">
    <name type="scientific">Chelativorans petroleitrophicus</name>
    <dbReference type="NCBI Taxonomy" id="2975484"/>
    <lineage>
        <taxon>Bacteria</taxon>
        <taxon>Pseudomonadati</taxon>
        <taxon>Pseudomonadota</taxon>
        <taxon>Alphaproteobacteria</taxon>
        <taxon>Hyphomicrobiales</taxon>
        <taxon>Phyllobacteriaceae</taxon>
        <taxon>Chelativorans</taxon>
    </lineage>
</organism>
<dbReference type="AlphaFoldDB" id="A0A9X3B0Q9"/>
<protein>
    <submittedName>
        <fullName evidence="1">Uncharacterized protein</fullName>
    </submittedName>
</protein>
<sequence length="139" mass="15707">MAPREEKKLVEKWMKRQDDYARIVSEMTARNMLGGDEVNGVQGSRASAGAQQVQNRYIHIHQHGSSKCAPARSCDRTSIEGLWNRGSCRKKGIDFETFRDRLLNLLLEALFGKFGGRSSPWGDGRNFGIQRCCSALRFV</sequence>
<gene>
    <name evidence="1" type="ORF">NYR54_19020</name>
</gene>
<dbReference type="EMBL" id="JAODNV010000048">
    <property type="protein sequence ID" value="MCT8992330.1"/>
    <property type="molecule type" value="Genomic_DNA"/>
</dbReference>
<evidence type="ECO:0000313" key="2">
    <source>
        <dbReference type="Proteomes" id="UP001149009"/>
    </source>
</evidence>
<dbReference type="RefSeq" id="WP_261517275.1">
    <property type="nucleotide sequence ID" value="NZ_JAODNV010000048.1"/>
</dbReference>
<reference evidence="1" key="1">
    <citation type="submission" date="2022-08" db="EMBL/GenBank/DDBJ databases">
        <title>Chelativorans sichuanense sp. nov., a paraffin oil-degrading bacterium isolated from a mixture of oil-based drill cuttings and paddy soil.</title>
        <authorList>
            <person name="Yu J."/>
            <person name="Liu H."/>
            <person name="Chen Q."/>
        </authorList>
    </citation>
    <scope>NUCLEOTIDE SEQUENCE</scope>
    <source>
        <strain evidence="1">SCAU 2101</strain>
    </source>
</reference>
<keyword evidence="2" id="KW-1185">Reference proteome</keyword>
<evidence type="ECO:0000313" key="1">
    <source>
        <dbReference type="EMBL" id="MCT8992330.1"/>
    </source>
</evidence>
<dbReference type="Proteomes" id="UP001149009">
    <property type="component" value="Unassembled WGS sequence"/>
</dbReference>
<accession>A0A9X3B0Q9</accession>